<protein>
    <submittedName>
        <fullName evidence="5">Multicopper oxidase domain-containing protein</fullName>
    </submittedName>
</protein>
<dbReference type="InterPro" id="IPR033138">
    <property type="entry name" value="Cu_oxidase_CS"/>
</dbReference>
<keyword evidence="2" id="KW-0560">Oxidoreductase</keyword>
<dbReference type="CDD" id="cd13853">
    <property type="entry name" value="CuRO_1_Tth-MCO_like"/>
    <property type="match status" value="1"/>
</dbReference>
<evidence type="ECO:0000313" key="6">
    <source>
        <dbReference type="Proteomes" id="UP001139031"/>
    </source>
</evidence>
<dbReference type="InterPro" id="IPR011706">
    <property type="entry name" value="Cu-oxidase_C"/>
</dbReference>
<evidence type="ECO:0000256" key="1">
    <source>
        <dbReference type="ARBA" id="ARBA00022723"/>
    </source>
</evidence>
<accession>A0ABS7TKW4</accession>
<comment type="caution">
    <text evidence="5">The sequence shown here is derived from an EMBL/GenBank/DDBJ whole genome shotgun (WGS) entry which is preliminary data.</text>
</comment>
<keyword evidence="1" id="KW-0479">Metal-binding</keyword>
<dbReference type="Pfam" id="PF07732">
    <property type="entry name" value="Cu-oxidase_3"/>
    <property type="match status" value="1"/>
</dbReference>
<name>A0ABS7TKW4_9BACT</name>
<gene>
    <name evidence="5" type="ORF">K7C98_06310</name>
</gene>
<dbReference type="PANTHER" id="PTHR11709">
    <property type="entry name" value="MULTI-COPPER OXIDASE"/>
    <property type="match status" value="1"/>
</dbReference>
<dbReference type="InterPro" id="IPR002355">
    <property type="entry name" value="Cu_oxidase_Cu_BS"/>
</dbReference>
<keyword evidence="6" id="KW-1185">Reference proteome</keyword>
<feature type="domain" description="Plastocyanin-like" evidence="3">
    <location>
        <begin position="504"/>
        <end position="633"/>
    </location>
</feature>
<evidence type="ECO:0000313" key="5">
    <source>
        <dbReference type="EMBL" id="MBZ5708862.1"/>
    </source>
</evidence>
<evidence type="ECO:0000259" key="3">
    <source>
        <dbReference type="Pfam" id="PF07731"/>
    </source>
</evidence>
<dbReference type="PROSITE" id="PS00080">
    <property type="entry name" value="MULTICOPPER_OXIDASE2"/>
    <property type="match status" value="1"/>
</dbReference>
<evidence type="ECO:0000259" key="4">
    <source>
        <dbReference type="Pfam" id="PF07732"/>
    </source>
</evidence>
<dbReference type="Pfam" id="PF07731">
    <property type="entry name" value="Cu-oxidase_2"/>
    <property type="match status" value="1"/>
</dbReference>
<dbReference type="PROSITE" id="PS00079">
    <property type="entry name" value="MULTICOPPER_OXIDASE1"/>
    <property type="match status" value="1"/>
</dbReference>
<dbReference type="InterPro" id="IPR045087">
    <property type="entry name" value="Cu-oxidase_fam"/>
</dbReference>
<organism evidence="5 6">
    <name type="scientific">Nannocystis pusilla</name>
    <dbReference type="NCBI Taxonomy" id="889268"/>
    <lineage>
        <taxon>Bacteria</taxon>
        <taxon>Pseudomonadati</taxon>
        <taxon>Myxococcota</taxon>
        <taxon>Polyangia</taxon>
        <taxon>Nannocystales</taxon>
        <taxon>Nannocystaceae</taxon>
        <taxon>Nannocystis</taxon>
    </lineage>
</organism>
<reference evidence="5" key="1">
    <citation type="submission" date="2021-08" db="EMBL/GenBank/DDBJ databases">
        <authorList>
            <person name="Stevens D.C."/>
        </authorList>
    </citation>
    <scope>NUCLEOTIDE SEQUENCE</scope>
    <source>
        <strain evidence="5">DSM 53165</strain>
    </source>
</reference>
<dbReference type="Proteomes" id="UP001139031">
    <property type="component" value="Unassembled WGS sequence"/>
</dbReference>
<dbReference type="RefSeq" id="WP_224190642.1">
    <property type="nucleotide sequence ID" value="NZ_JAIRAU010000002.1"/>
</dbReference>
<sequence>MTFQRKPSTGNNPSHVALTLDRRGFLRVGATLGAGILLPDLTGCSSVDDDNPQPVENAELFTPASVRSRDGVLDIELTITETEVTVGQYTFMTRAYTGLKVNHGESSLGDTTTYTGTVPGPSIELRPGDQLKLKLINGLPDDSSAVDPPDCAMGGGSGGHGGGGHGAGTHNNTTNLHTHGLHVDPGPPGDDVFLAIGPGQSYDFVFDIPRDIEMPDGTKANHPAGTYWYHPHMHGSTAIQVAGGMVGAIIIRDEERDDLDKLFSTEPGPGQGKEQLLVVGEFMIQTEDSCDGKTRLATYGEMGHSGPLPPGVEDFFHINGQLNPILRMRPGEVQRLRVLHTGFRAPLDVAFLRVPDDQVDTATSLPKPGYDPFGYSCASSNGPPMLDRDALRAKSATYYQVATDGITYGAPLKMPLADPVSEVEYVIPPGGRVDMLVQFEAGTYQMVALGYLDFVCWAPQVLATVVVSGKPDTSLQIPQVLTPPALYPSFDDMSKPGNAVTNTRQVEFAVTQDADGAHFLIDGRTFCEGRVDQCILLDAVEEWTIINKFTDTAGESIHPFHIHVNSFLVTSINGKSPAYPVWRDTCLIPTSGTNADGTLTFLSRFLHFQGQYVLHCHILEHEDEGMMQLVEVQQAACPAPPVDAACESE</sequence>
<proteinExistence type="predicted"/>
<evidence type="ECO:0000256" key="2">
    <source>
        <dbReference type="ARBA" id="ARBA00023002"/>
    </source>
</evidence>
<feature type="domain" description="Plastocyanin-like" evidence="4">
    <location>
        <begin position="171"/>
        <end position="255"/>
    </location>
</feature>
<dbReference type="CDD" id="cd13900">
    <property type="entry name" value="CuRO_3_Tth-MCO_like"/>
    <property type="match status" value="1"/>
</dbReference>
<dbReference type="SUPFAM" id="SSF49503">
    <property type="entry name" value="Cupredoxins"/>
    <property type="match status" value="3"/>
</dbReference>
<dbReference type="EMBL" id="JAIRAU010000002">
    <property type="protein sequence ID" value="MBZ5708862.1"/>
    <property type="molecule type" value="Genomic_DNA"/>
</dbReference>
<dbReference type="PANTHER" id="PTHR11709:SF518">
    <property type="entry name" value="MULTICOPPER OXIDASE"/>
    <property type="match status" value="1"/>
</dbReference>
<dbReference type="Gene3D" id="2.60.40.420">
    <property type="entry name" value="Cupredoxins - blue copper proteins"/>
    <property type="match status" value="3"/>
</dbReference>
<dbReference type="InterPro" id="IPR008972">
    <property type="entry name" value="Cupredoxin"/>
</dbReference>
<dbReference type="InterPro" id="IPR011707">
    <property type="entry name" value="Cu-oxidase-like_N"/>
</dbReference>